<dbReference type="InterPro" id="IPR015797">
    <property type="entry name" value="NUDIX_hydrolase-like_dom_sf"/>
</dbReference>
<dbReference type="PANTHER" id="PTHR43046:SF2">
    <property type="entry name" value="8-OXO-DGTP DIPHOSPHATASE-RELATED"/>
    <property type="match status" value="1"/>
</dbReference>
<accession>A0ABW3LDE6</accession>
<dbReference type="GO" id="GO:0016787">
    <property type="term" value="F:hydrolase activity"/>
    <property type="evidence" value="ECO:0007669"/>
    <property type="project" value="UniProtKB-KW"/>
</dbReference>
<dbReference type="EMBL" id="JBHTKI010000022">
    <property type="protein sequence ID" value="MFD1032604.1"/>
    <property type="molecule type" value="Genomic_DNA"/>
</dbReference>
<dbReference type="Gene3D" id="3.90.79.10">
    <property type="entry name" value="Nucleoside Triphosphate Pyrophosphohydrolase"/>
    <property type="match status" value="1"/>
</dbReference>
<name>A0ABW3LDE6_9BACL</name>
<dbReference type="RefSeq" id="WP_144838514.1">
    <property type="nucleotide sequence ID" value="NZ_JBHTKI010000022.1"/>
</dbReference>
<keyword evidence="2 3" id="KW-0378">Hydrolase</keyword>
<dbReference type="Pfam" id="PF00293">
    <property type="entry name" value="NUDIX"/>
    <property type="match status" value="1"/>
</dbReference>
<dbReference type="PANTHER" id="PTHR43046">
    <property type="entry name" value="GDP-MANNOSE MANNOSYL HYDROLASE"/>
    <property type="match status" value="1"/>
</dbReference>
<evidence type="ECO:0000313" key="5">
    <source>
        <dbReference type="EMBL" id="MFD1032604.1"/>
    </source>
</evidence>
<dbReference type="Proteomes" id="UP001597109">
    <property type="component" value="Unassembled WGS sequence"/>
</dbReference>
<dbReference type="InterPro" id="IPR020084">
    <property type="entry name" value="NUDIX_hydrolase_CS"/>
</dbReference>
<evidence type="ECO:0000256" key="3">
    <source>
        <dbReference type="RuleBase" id="RU003476"/>
    </source>
</evidence>
<evidence type="ECO:0000256" key="1">
    <source>
        <dbReference type="ARBA" id="ARBA00001946"/>
    </source>
</evidence>
<protein>
    <submittedName>
        <fullName evidence="5">NUDIX hydrolase</fullName>
    </submittedName>
</protein>
<reference evidence="6" key="1">
    <citation type="journal article" date="2019" name="Int. J. Syst. Evol. Microbiol.">
        <title>The Global Catalogue of Microorganisms (GCM) 10K type strain sequencing project: providing services to taxonomists for standard genome sequencing and annotation.</title>
        <authorList>
            <consortium name="The Broad Institute Genomics Platform"/>
            <consortium name="The Broad Institute Genome Sequencing Center for Infectious Disease"/>
            <person name="Wu L."/>
            <person name="Ma J."/>
        </authorList>
    </citation>
    <scope>NUCLEOTIDE SEQUENCE [LARGE SCALE GENOMIC DNA]</scope>
    <source>
        <strain evidence="6">CCUG 56756</strain>
    </source>
</reference>
<dbReference type="PRINTS" id="PR00502">
    <property type="entry name" value="NUDIXFAMILY"/>
</dbReference>
<dbReference type="InterPro" id="IPR000086">
    <property type="entry name" value="NUDIX_hydrolase_dom"/>
</dbReference>
<sequence length="146" mass="16178">MTPKEQTIQAVYSPPKHIVSAATIVLNAQGEMLLIKGPRRGWEMPGGQVEEGESLKDAAIRETLEESGIEVEILKFCGIFQNVEASICNTLFLAKPVGGTPTTSAESLEVGFFPIAEALEMVTWKNFRDRIELCLNEEVQPFYVDF</sequence>
<proteinExistence type="inferred from homology"/>
<evidence type="ECO:0000259" key="4">
    <source>
        <dbReference type="PROSITE" id="PS51462"/>
    </source>
</evidence>
<dbReference type="PROSITE" id="PS51462">
    <property type="entry name" value="NUDIX"/>
    <property type="match status" value="1"/>
</dbReference>
<dbReference type="InterPro" id="IPR020476">
    <property type="entry name" value="Nudix_hydrolase"/>
</dbReference>
<comment type="similarity">
    <text evidence="3">Belongs to the Nudix hydrolase family.</text>
</comment>
<evidence type="ECO:0000313" key="6">
    <source>
        <dbReference type="Proteomes" id="UP001597109"/>
    </source>
</evidence>
<dbReference type="SUPFAM" id="SSF55811">
    <property type="entry name" value="Nudix"/>
    <property type="match status" value="1"/>
</dbReference>
<comment type="caution">
    <text evidence="5">The sequence shown here is derived from an EMBL/GenBank/DDBJ whole genome shotgun (WGS) entry which is preliminary data.</text>
</comment>
<organism evidence="5 6">
    <name type="scientific">Metaplanococcus flavidus</name>
    <dbReference type="NCBI Taxonomy" id="569883"/>
    <lineage>
        <taxon>Bacteria</taxon>
        <taxon>Bacillati</taxon>
        <taxon>Bacillota</taxon>
        <taxon>Bacilli</taxon>
        <taxon>Bacillales</taxon>
        <taxon>Caryophanaceae</taxon>
        <taxon>Metaplanococcus</taxon>
    </lineage>
</organism>
<dbReference type="CDD" id="cd02883">
    <property type="entry name" value="NUDIX_Hydrolase"/>
    <property type="match status" value="1"/>
</dbReference>
<evidence type="ECO:0000256" key="2">
    <source>
        <dbReference type="ARBA" id="ARBA00022801"/>
    </source>
</evidence>
<feature type="domain" description="Nudix hydrolase" evidence="4">
    <location>
        <begin position="15"/>
        <end position="135"/>
    </location>
</feature>
<keyword evidence="6" id="KW-1185">Reference proteome</keyword>
<dbReference type="PROSITE" id="PS00893">
    <property type="entry name" value="NUDIX_BOX"/>
    <property type="match status" value="1"/>
</dbReference>
<comment type="cofactor">
    <cofactor evidence="1">
        <name>Mg(2+)</name>
        <dbReference type="ChEBI" id="CHEBI:18420"/>
    </cofactor>
</comment>
<gene>
    <name evidence="5" type="ORF">ACFQ1X_14280</name>
</gene>